<evidence type="ECO:0000256" key="1">
    <source>
        <dbReference type="ARBA" id="ARBA00004141"/>
    </source>
</evidence>
<name>A0AAV1J3G0_9NEOP</name>
<sequence>MVFTITKSCENVNKGCSWKQYALCFIVSLPMITHGIEANNLTITSHSGHFLISFNNVPLSSTMLILSAGISAPILSMVVDRLGRKFGVYIIIMIQGICCVPLLLPPNKIAYVIVHFLAGVSSAGLFTVIPMYIREIAPTISRASLISLMGVMIPIGYLTRLVLNEEPMMYLMTAMVMIEFFTVFLMIESPSFLVKVGEYENAKKNIAKLKCLTENDNYVLMELKRLKDESDRAKPWKLLDLFKNIIWRDAMKIGFVLYTMMILSGSSMFLDHDKALAQLKTTIDPQKVLVPSCLLAGGIISVILVRFVDRKYLLTFSYSVIVLSMGVLAIYTQPDLTVTSLRWLPVVSLGILVFGYGMAWGVPTMVLVEILNLEIRATVLAIVYSYSQIIRMVHVHTLNYFEDLMGVHTLFYVFAGVNLVGAVYSIMALPQIKDKSVKQIEKQLKRVPILNGI</sequence>
<feature type="domain" description="Major facilitator superfamily (MFS) profile" evidence="6">
    <location>
        <begin position="1"/>
        <end position="433"/>
    </location>
</feature>
<feature type="transmembrane region" description="Helical" evidence="5">
    <location>
        <begin position="59"/>
        <end position="79"/>
    </location>
</feature>
<evidence type="ECO:0000256" key="5">
    <source>
        <dbReference type="SAM" id="Phobius"/>
    </source>
</evidence>
<feature type="transmembrane region" description="Helical" evidence="5">
    <location>
        <begin position="343"/>
        <end position="361"/>
    </location>
</feature>
<dbReference type="Proteomes" id="UP001497472">
    <property type="component" value="Unassembled WGS sequence"/>
</dbReference>
<feature type="transmembrane region" description="Helical" evidence="5">
    <location>
        <begin position="86"/>
        <end position="104"/>
    </location>
</feature>
<dbReference type="EMBL" id="CAVLEF010000004">
    <property type="protein sequence ID" value="CAK1543388.1"/>
    <property type="molecule type" value="Genomic_DNA"/>
</dbReference>
<keyword evidence="2 5" id="KW-0812">Transmembrane</keyword>
<protein>
    <recommendedName>
        <fullName evidence="6">Major facilitator superfamily (MFS) profile domain-containing protein</fullName>
    </recommendedName>
</protein>
<dbReference type="Gene3D" id="1.20.1250.20">
    <property type="entry name" value="MFS general substrate transporter like domains"/>
    <property type="match status" value="1"/>
</dbReference>
<dbReference type="InterPro" id="IPR020846">
    <property type="entry name" value="MFS_dom"/>
</dbReference>
<dbReference type="AlphaFoldDB" id="A0AAV1J3G0"/>
<feature type="transmembrane region" description="Helical" evidence="5">
    <location>
        <begin position="288"/>
        <end position="305"/>
    </location>
</feature>
<keyword evidence="8" id="KW-1185">Reference proteome</keyword>
<keyword evidence="3 5" id="KW-1133">Transmembrane helix</keyword>
<dbReference type="InterPro" id="IPR050549">
    <property type="entry name" value="MFS_Trehalose_Transporter"/>
</dbReference>
<feature type="transmembrane region" description="Helical" evidence="5">
    <location>
        <begin position="373"/>
        <end position="390"/>
    </location>
</feature>
<dbReference type="SUPFAM" id="SSF103473">
    <property type="entry name" value="MFS general substrate transporter"/>
    <property type="match status" value="1"/>
</dbReference>
<reference evidence="7 8" key="1">
    <citation type="submission" date="2023-11" db="EMBL/GenBank/DDBJ databases">
        <authorList>
            <person name="Okamura Y."/>
        </authorList>
    </citation>
    <scope>NUCLEOTIDE SEQUENCE [LARGE SCALE GENOMIC DNA]</scope>
</reference>
<feature type="transmembrane region" description="Helical" evidence="5">
    <location>
        <begin position="312"/>
        <end position="331"/>
    </location>
</feature>
<evidence type="ECO:0000256" key="4">
    <source>
        <dbReference type="ARBA" id="ARBA00023136"/>
    </source>
</evidence>
<dbReference type="Pfam" id="PF00083">
    <property type="entry name" value="Sugar_tr"/>
    <property type="match status" value="1"/>
</dbReference>
<accession>A0AAV1J3G0</accession>
<evidence type="ECO:0000259" key="6">
    <source>
        <dbReference type="PROSITE" id="PS50850"/>
    </source>
</evidence>
<evidence type="ECO:0000256" key="2">
    <source>
        <dbReference type="ARBA" id="ARBA00022692"/>
    </source>
</evidence>
<organism evidence="7 8">
    <name type="scientific">Leptosia nina</name>
    <dbReference type="NCBI Taxonomy" id="320188"/>
    <lineage>
        <taxon>Eukaryota</taxon>
        <taxon>Metazoa</taxon>
        <taxon>Ecdysozoa</taxon>
        <taxon>Arthropoda</taxon>
        <taxon>Hexapoda</taxon>
        <taxon>Insecta</taxon>
        <taxon>Pterygota</taxon>
        <taxon>Neoptera</taxon>
        <taxon>Endopterygota</taxon>
        <taxon>Lepidoptera</taxon>
        <taxon>Glossata</taxon>
        <taxon>Ditrysia</taxon>
        <taxon>Papilionoidea</taxon>
        <taxon>Pieridae</taxon>
        <taxon>Pierinae</taxon>
        <taxon>Leptosia</taxon>
    </lineage>
</organism>
<proteinExistence type="predicted"/>
<feature type="transmembrane region" description="Helical" evidence="5">
    <location>
        <begin position="250"/>
        <end position="268"/>
    </location>
</feature>
<comment type="subcellular location">
    <subcellularLocation>
        <location evidence="1">Membrane</location>
        <topology evidence="1">Multi-pass membrane protein</topology>
    </subcellularLocation>
</comment>
<feature type="transmembrane region" description="Helical" evidence="5">
    <location>
        <begin position="145"/>
        <end position="163"/>
    </location>
</feature>
<feature type="transmembrane region" description="Helical" evidence="5">
    <location>
        <begin position="169"/>
        <end position="187"/>
    </location>
</feature>
<evidence type="ECO:0000256" key="3">
    <source>
        <dbReference type="ARBA" id="ARBA00022989"/>
    </source>
</evidence>
<keyword evidence="4 5" id="KW-0472">Membrane</keyword>
<dbReference type="InterPro" id="IPR005828">
    <property type="entry name" value="MFS_sugar_transport-like"/>
</dbReference>
<dbReference type="PANTHER" id="PTHR48021:SF33">
    <property type="entry name" value="AT22075P-RELATED"/>
    <property type="match status" value="1"/>
</dbReference>
<evidence type="ECO:0000313" key="7">
    <source>
        <dbReference type="EMBL" id="CAK1543388.1"/>
    </source>
</evidence>
<dbReference type="PROSITE" id="PS50850">
    <property type="entry name" value="MFS"/>
    <property type="match status" value="1"/>
</dbReference>
<dbReference type="InterPro" id="IPR036259">
    <property type="entry name" value="MFS_trans_sf"/>
</dbReference>
<comment type="caution">
    <text evidence="7">The sequence shown here is derived from an EMBL/GenBank/DDBJ whole genome shotgun (WGS) entry which is preliminary data.</text>
</comment>
<evidence type="ECO:0000313" key="8">
    <source>
        <dbReference type="Proteomes" id="UP001497472"/>
    </source>
</evidence>
<dbReference type="PANTHER" id="PTHR48021">
    <property type="match status" value="1"/>
</dbReference>
<gene>
    <name evidence="7" type="ORF">LNINA_LOCUS3205</name>
</gene>
<dbReference type="GO" id="GO:0016020">
    <property type="term" value="C:membrane"/>
    <property type="evidence" value="ECO:0007669"/>
    <property type="project" value="UniProtKB-SubCell"/>
</dbReference>
<feature type="transmembrane region" description="Helical" evidence="5">
    <location>
        <begin position="410"/>
        <end position="429"/>
    </location>
</feature>
<feature type="transmembrane region" description="Helical" evidence="5">
    <location>
        <begin position="110"/>
        <end position="133"/>
    </location>
</feature>
<dbReference type="GO" id="GO:0022857">
    <property type="term" value="F:transmembrane transporter activity"/>
    <property type="evidence" value="ECO:0007669"/>
    <property type="project" value="InterPro"/>
</dbReference>